<sequence>MECRQMKINENTHVEYIQDITWPTSRRELIITCVCRVPHLPNKLQGTRYHGSDHETVQGKALMYGDRNHRGLTKAKFESEVELCSKKTGSANNAVVGARYHGSDHETVRGKALMYGTFKNIITRTLVYRFYRKSSKGKNICRQNQSFTNTLVAAHKAGCVTLTDIVKVLNDGTSKVMDVACSVCTAKGRLYTHLVCCLLLTKMSMKRLIAVFSDAIQLLRRGAVAIVGMFGHFTNTMAKVVMDLSYFCVRGPYCCQMPEVGCIAGRSCKVDFGKKADEPSQIKLNLKMLRKVIGQNAVRLHKAPRNEGTRYDGSDHETVRGKALMYGVGDVGDANKERTVHEAWLKSSDKQYHTLLRLLKLSVIGFATIILDKKQTTAIILCCLTDEDQSRPCGISMLDVVKCIGDNKQHMRESTLENLDIWFAAIRLDNIACLLYVPILHYYFSLSVAQLGADGRKELFDWLFHIDAF</sequence>
<name>A0A5N6M3H0_9ASTR</name>
<gene>
    <name evidence="1" type="ORF">E3N88_36339</name>
</gene>
<comment type="caution">
    <text evidence="1">The sequence shown here is derived from an EMBL/GenBank/DDBJ whole genome shotgun (WGS) entry which is preliminary data.</text>
</comment>
<organism evidence="1 2">
    <name type="scientific">Mikania micrantha</name>
    <name type="common">bitter vine</name>
    <dbReference type="NCBI Taxonomy" id="192012"/>
    <lineage>
        <taxon>Eukaryota</taxon>
        <taxon>Viridiplantae</taxon>
        <taxon>Streptophyta</taxon>
        <taxon>Embryophyta</taxon>
        <taxon>Tracheophyta</taxon>
        <taxon>Spermatophyta</taxon>
        <taxon>Magnoliopsida</taxon>
        <taxon>eudicotyledons</taxon>
        <taxon>Gunneridae</taxon>
        <taxon>Pentapetalae</taxon>
        <taxon>asterids</taxon>
        <taxon>campanulids</taxon>
        <taxon>Asterales</taxon>
        <taxon>Asteraceae</taxon>
        <taxon>Asteroideae</taxon>
        <taxon>Heliantheae alliance</taxon>
        <taxon>Eupatorieae</taxon>
        <taxon>Mikania</taxon>
    </lineage>
</organism>
<dbReference type="OrthoDB" id="1727489at2759"/>
<dbReference type="Proteomes" id="UP000326396">
    <property type="component" value="Linkage Group LG7"/>
</dbReference>
<reference evidence="1 2" key="1">
    <citation type="submission" date="2019-05" db="EMBL/GenBank/DDBJ databases">
        <title>Mikania micrantha, genome provides insights into the molecular mechanism of rapid growth.</title>
        <authorList>
            <person name="Liu B."/>
        </authorList>
    </citation>
    <scope>NUCLEOTIDE SEQUENCE [LARGE SCALE GENOMIC DNA]</scope>
    <source>
        <strain evidence="1">NLD-2019</strain>
        <tissue evidence="1">Leaf</tissue>
    </source>
</reference>
<evidence type="ECO:0000313" key="1">
    <source>
        <dbReference type="EMBL" id="KAD3068459.1"/>
    </source>
</evidence>
<dbReference type="AlphaFoldDB" id="A0A5N6M3H0"/>
<proteinExistence type="predicted"/>
<evidence type="ECO:0000313" key="2">
    <source>
        <dbReference type="Proteomes" id="UP000326396"/>
    </source>
</evidence>
<accession>A0A5N6M3H0</accession>
<dbReference type="EMBL" id="SZYD01000017">
    <property type="protein sequence ID" value="KAD3068459.1"/>
    <property type="molecule type" value="Genomic_DNA"/>
</dbReference>
<protein>
    <submittedName>
        <fullName evidence="1">Uncharacterized protein</fullName>
    </submittedName>
</protein>
<keyword evidence="2" id="KW-1185">Reference proteome</keyword>